<organism evidence="1 2">
    <name type="scientific">Roseobacter denitrificans (strain ATCC 33942 / OCh 114)</name>
    <name type="common">Erythrobacter sp. (strain OCh 114)</name>
    <name type="synonym">Roseobacter denitrificans</name>
    <dbReference type="NCBI Taxonomy" id="375451"/>
    <lineage>
        <taxon>Bacteria</taxon>
        <taxon>Pseudomonadati</taxon>
        <taxon>Pseudomonadota</taxon>
        <taxon>Alphaproteobacteria</taxon>
        <taxon>Rhodobacterales</taxon>
        <taxon>Roseobacteraceae</taxon>
        <taxon>Roseobacter</taxon>
    </lineage>
</organism>
<dbReference type="HOGENOM" id="CLU_3405179_0_0_5"/>
<reference evidence="1 2" key="1">
    <citation type="journal article" date="2007" name="J. Bacteriol.">
        <title>The complete genome sequence of Roseobacter denitrificans reveals a mixotrophic rather than photosynthetic metabolism.</title>
        <authorList>
            <person name="Swingley W.D."/>
            <person name="Sadekar S."/>
            <person name="Mastrian S.D."/>
            <person name="Matthies H.J."/>
            <person name="Hao J."/>
            <person name="Ramos H."/>
            <person name="Acharya C.R."/>
            <person name="Conrad A.L."/>
            <person name="Taylor H.L."/>
            <person name="Dejesa L.C."/>
            <person name="Shah M.K."/>
            <person name="O'huallachain M.E."/>
            <person name="Lince M.T."/>
            <person name="Blankenship R.E."/>
            <person name="Beatty J.T."/>
            <person name="Touchman J.W."/>
        </authorList>
    </citation>
    <scope>NUCLEOTIDE SEQUENCE [LARGE SCALE GENOMIC DNA]</scope>
    <source>
        <strain evidence="2">ATCC 33942 / OCh 114</strain>
    </source>
</reference>
<dbReference type="AlphaFoldDB" id="Q166Q4"/>
<dbReference type="Proteomes" id="UP000007029">
    <property type="component" value="Chromosome"/>
</dbReference>
<keyword evidence="2" id="KW-1185">Reference proteome</keyword>
<protein>
    <submittedName>
        <fullName evidence="1">Uncharacterized protein</fullName>
    </submittedName>
</protein>
<evidence type="ECO:0000313" key="1">
    <source>
        <dbReference type="EMBL" id="ABG32039.1"/>
    </source>
</evidence>
<dbReference type="EMBL" id="CP000362">
    <property type="protein sequence ID" value="ABG32039.1"/>
    <property type="molecule type" value="Genomic_DNA"/>
</dbReference>
<name>Q166Q4_ROSDO</name>
<accession>Q166Q4</accession>
<gene>
    <name evidence="1" type="ordered locus">RD1_2474</name>
</gene>
<proteinExistence type="predicted"/>
<sequence>MHFLIRRAHKKIRPEHIRGGLFDLISNVRL</sequence>
<evidence type="ECO:0000313" key="2">
    <source>
        <dbReference type="Proteomes" id="UP000007029"/>
    </source>
</evidence>
<dbReference type="KEGG" id="rde:RD1_2474"/>